<feature type="compositionally biased region" description="Low complexity" evidence="2">
    <location>
        <begin position="122"/>
        <end position="135"/>
    </location>
</feature>
<feature type="domain" description="Glycosyl transferase family 1" evidence="4">
    <location>
        <begin position="314"/>
        <end position="476"/>
    </location>
</feature>
<keyword evidence="6" id="KW-1185">Reference proteome</keyword>
<evidence type="ECO:0000256" key="2">
    <source>
        <dbReference type="SAM" id="MobiDB-lite"/>
    </source>
</evidence>
<evidence type="ECO:0000313" key="5">
    <source>
        <dbReference type="EMBL" id="KAK3053878.1"/>
    </source>
</evidence>
<keyword evidence="3" id="KW-0812">Transmembrane</keyword>
<keyword evidence="1" id="KW-0328">Glycosyltransferase</keyword>
<sequence>MAATTTTSQVLQESQRISPDFPPELVGKKVLLATESLGPVNGVSRTTQSLVDYLRHNGVQVATCAPSYKGQHINTNEPPRERTPIVNKDWVRSIEVKSSALGSRAIGGAWLWHHDREEQDKLLQSQTTLQPPSQSARRTPMFTRSKSDDGRRKFEPSKLSRQNPDFRLQGYPLPYNPDLTVAYPFRLGVVYEKTFKPDIIYLASPASVGFQFLVQLGQLEHPPPTLLNFQTDLSAYSTILFVPPIDRYAVLMLQIVQGYLFRMAAVQTIFYPSAYVRKYMEGAGAPADKMIQLGRGVDTELFNPSRRDEAYHNELAPNGEIIFCCISRLAPEKGFEFLAQVAQRLEESGLAFKLLIVGGNKNPIVDGEVRNYFKNLSEHVIFTGFLRGTALARAYATADVFLHCSITETFGLVVLESMASGVPVIARDEGGPSETVKHGESGYLVAPHDLDTFVKFSRQLAGDSTFRANMVVKARQQALNTTWDKINNQVALQMTKAMAEAPPKEDGYYGSGIGMVRVYLAVGIVWVFWFIAVIPLLLSLNGEEELKYEVILES</sequence>
<dbReference type="InterPro" id="IPR050194">
    <property type="entry name" value="Glycosyltransferase_grp1"/>
</dbReference>
<dbReference type="PANTHER" id="PTHR45947:SF3">
    <property type="entry name" value="SULFOQUINOVOSYL TRANSFERASE SQD2"/>
    <property type="match status" value="1"/>
</dbReference>
<accession>A0AAJ0DGX1</accession>
<protein>
    <recommendedName>
        <fullName evidence="4">Glycosyl transferase family 1 domain-containing protein</fullName>
    </recommendedName>
</protein>
<organism evidence="5 6">
    <name type="scientific">Extremus antarcticus</name>
    <dbReference type="NCBI Taxonomy" id="702011"/>
    <lineage>
        <taxon>Eukaryota</taxon>
        <taxon>Fungi</taxon>
        <taxon>Dikarya</taxon>
        <taxon>Ascomycota</taxon>
        <taxon>Pezizomycotina</taxon>
        <taxon>Dothideomycetes</taxon>
        <taxon>Dothideomycetidae</taxon>
        <taxon>Mycosphaerellales</taxon>
        <taxon>Extremaceae</taxon>
        <taxon>Extremus</taxon>
    </lineage>
</organism>
<dbReference type="InterPro" id="IPR001296">
    <property type="entry name" value="Glyco_trans_1"/>
</dbReference>
<comment type="caution">
    <text evidence="5">The sequence shown here is derived from an EMBL/GenBank/DDBJ whole genome shotgun (WGS) entry which is preliminary data.</text>
</comment>
<evidence type="ECO:0000256" key="1">
    <source>
        <dbReference type="ARBA" id="ARBA00022676"/>
    </source>
</evidence>
<name>A0AAJ0DGX1_9PEZI</name>
<evidence type="ECO:0000259" key="4">
    <source>
        <dbReference type="Pfam" id="PF00534"/>
    </source>
</evidence>
<dbReference type="GO" id="GO:0016757">
    <property type="term" value="F:glycosyltransferase activity"/>
    <property type="evidence" value="ECO:0007669"/>
    <property type="project" value="UniProtKB-KW"/>
</dbReference>
<feature type="region of interest" description="Disordered" evidence="2">
    <location>
        <begin position="121"/>
        <end position="166"/>
    </location>
</feature>
<proteinExistence type="predicted"/>
<feature type="compositionally biased region" description="Basic and acidic residues" evidence="2">
    <location>
        <begin position="145"/>
        <end position="158"/>
    </location>
</feature>
<dbReference type="CDD" id="cd03814">
    <property type="entry name" value="GT4-like"/>
    <property type="match status" value="1"/>
</dbReference>
<dbReference type="AlphaFoldDB" id="A0AAJ0DGX1"/>
<reference evidence="5" key="1">
    <citation type="submission" date="2023-04" db="EMBL/GenBank/DDBJ databases">
        <title>Black Yeasts Isolated from many extreme environments.</title>
        <authorList>
            <person name="Coleine C."/>
            <person name="Stajich J.E."/>
            <person name="Selbmann L."/>
        </authorList>
    </citation>
    <scope>NUCLEOTIDE SEQUENCE</scope>
    <source>
        <strain evidence="5">CCFEE 5312</strain>
    </source>
</reference>
<dbReference type="PANTHER" id="PTHR45947">
    <property type="entry name" value="SULFOQUINOVOSYL TRANSFERASE SQD2"/>
    <property type="match status" value="1"/>
</dbReference>
<keyword evidence="3" id="KW-1133">Transmembrane helix</keyword>
<keyword evidence="3" id="KW-0472">Membrane</keyword>
<gene>
    <name evidence="5" type="ORF">LTR09_005158</name>
</gene>
<feature type="transmembrane region" description="Helical" evidence="3">
    <location>
        <begin position="518"/>
        <end position="538"/>
    </location>
</feature>
<dbReference type="Gene3D" id="3.40.50.2000">
    <property type="entry name" value="Glycogen Phosphorylase B"/>
    <property type="match status" value="2"/>
</dbReference>
<evidence type="ECO:0000313" key="6">
    <source>
        <dbReference type="Proteomes" id="UP001271007"/>
    </source>
</evidence>
<evidence type="ECO:0000256" key="3">
    <source>
        <dbReference type="SAM" id="Phobius"/>
    </source>
</evidence>
<dbReference type="SUPFAM" id="SSF53756">
    <property type="entry name" value="UDP-Glycosyltransferase/glycogen phosphorylase"/>
    <property type="match status" value="1"/>
</dbReference>
<dbReference type="Pfam" id="PF00534">
    <property type="entry name" value="Glycos_transf_1"/>
    <property type="match status" value="1"/>
</dbReference>
<dbReference type="EMBL" id="JAWDJX010000014">
    <property type="protein sequence ID" value="KAK3053878.1"/>
    <property type="molecule type" value="Genomic_DNA"/>
</dbReference>
<keyword evidence="1" id="KW-0808">Transferase</keyword>
<dbReference type="Proteomes" id="UP001271007">
    <property type="component" value="Unassembled WGS sequence"/>
</dbReference>